<evidence type="ECO:0000313" key="3">
    <source>
        <dbReference type="Proteomes" id="UP000315496"/>
    </source>
</evidence>
<feature type="compositionally biased region" description="Basic and acidic residues" evidence="1">
    <location>
        <begin position="148"/>
        <end position="159"/>
    </location>
</feature>
<reference evidence="2 3" key="1">
    <citation type="submission" date="2019-05" db="EMBL/GenBank/DDBJ databases">
        <title>The compact genome of Giardia muris reveals important steps in the evolution of intestinal protozoan parasites.</title>
        <authorList>
            <person name="Xu F."/>
            <person name="Jimenez-Gonzalez A."/>
            <person name="Einarsson E."/>
            <person name="Astvaldsson A."/>
            <person name="Peirasmaki D."/>
            <person name="Eckmann L."/>
            <person name="Andersson J.O."/>
            <person name="Svard S.G."/>
            <person name="Jerlstrom-Hultqvist J."/>
        </authorList>
    </citation>
    <scope>NUCLEOTIDE SEQUENCE [LARGE SCALE GENOMIC DNA]</scope>
    <source>
        <strain evidence="2 3">Roberts-Thomson</strain>
    </source>
</reference>
<accession>A0A4Z1SPI6</accession>
<sequence length="288" mass="32376">MTILPLPTEPTEFLTKVTVFHRVGDGGSLREATDYSIYLVREDFDSLAALKGAIRERTRAGFLRSQFFQVAFRAQYFEGSAQQRDEQEAFLTTDSAVYEAGANLGDPPLDIMVVRYTKVQAGRLRSRVQLDEQRELNELLATKRRYDRRQERERARDAGIDANTSISSGDYQGYPDLTSPHPDEEFLNTVAALGTDQIVCALKTYCAFGSLYSEPALRTWADAFRDGQHRSLSLPPPCLPLPILRPACLWHEVVVPANLRAICMLFASYLVRQTASCDDNSEDDHSAE</sequence>
<name>A0A4Z1SPI6_GIAMU</name>
<feature type="region of interest" description="Disordered" evidence="1">
    <location>
        <begin position="147"/>
        <end position="173"/>
    </location>
</feature>
<dbReference type="AlphaFoldDB" id="A0A4Z1SPI6"/>
<dbReference type="OrthoDB" id="10252210at2759"/>
<protein>
    <submittedName>
        <fullName evidence="2">Uncharacterized protein</fullName>
    </submittedName>
</protein>
<keyword evidence="3" id="KW-1185">Reference proteome</keyword>
<organism evidence="2 3">
    <name type="scientific">Giardia muris</name>
    <dbReference type="NCBI Taxonomy" id="5742"/>
    <lineage>
        <taxon>Eukaryota</taxon>
        <taxon>Metamonada</taxon>
        <taxon>Diplomonadida</taxon>
        <taxon>Hexamitidae</taxon>
        <taxon>Giardiinae</taxon>
        <taxon>Giardia</taxon>
    </lineage>
</organism>
<dbReference type="VEuPathDB" id="GiardiaDB:GMRT_14926"/>
<proteinExistence type="predicted"/>
<evidence type="ECO:0000313" key="2">
    <source>
        <dbReference type="EMBL" id="TNJ27732.1"/>
    </source>
</evidence>
<comment type="caution">
    <text evidence="2">The sequence shown here is derived from an EMBL/GenBank/DDBJ whole genome shotgun (WGS) entry which is preliminary data.</text>
</comment>
<dbReference type="Proteomes" id="UP000315496">
    <property type="component" value="Chromosome 3"/>
</dbReference>
<dbReference type="EMBL" id="VDLU01000003">
    <property type="protein sequence ID" value="TNJ27732.1"/>
    <property type="molecule type" value="Genomic_DNA"/>
</dbReference>
<gene>
    <name evidence="2" type="ORF">GMRT_14926</name>
</gene>
<evidence type="ECO:0000256" key="1">
    <source>
        <dbReference type="SAM" id="MobiDB-lite"/>
    </source>
</evidence>